<evidence type="ECO:0000256" key="4">
    <source>
        <dbReference type="ARBA" id="ARBA00025742"/>
    </source>
</evidence>
<evidence type="ECO:0000313" key="8">
    <source>
        <dbReference type="Proteomes" id="UP000182725"/>
    </source>
</evidence>
<evidence type="ECO:0000256" key="1">
    <source>
        <dbReference type="ARBA" id="ARBA00022723"/>
    </source>
</evidence>
<sequence>MTRLRILHLSDTHFMDGGALHQGTVDTVAAYRHTLDAFENAGPLDLVVVSGDASDDGSPASYRTLRSLTGDFASRHGAVAVYAMGNHDQRSGFRAVLGTGHPGSDVARSVAGPSATSEAPIVGVSEVAGYRIITLDSSVPHRTHGHVDATQLAWLKSELSKNHGHGSVIVIHHPPVEPVTPLHQGIELINAAELASALAGTDTVAILSGHYHHHLSDVLATGSGSIPVVVTSGIVNSNDVLASPGHERAVAGSGGTLVTISALSNAEPARHGTVARVRTLPLRFHLPKDVSPDVVFDLDGATVADIAKKIAATPAERAATERTPPAYSTAASRRLDERPVSD</sequence>
<dbReference type="GO" id="GO:0016787">
    <property type="term" value="F:hydrolase activity"/>
    <property type="evidence" value="ECO:0007669"/>
    <property type="project" value="UniProtKB-KW"/>
</dbReference>
<gene>
    <name evidence="7" type="ORF">SAMN04489740_0377</name>
</gene>
<keyword evidence="1" id="KW-0479">Metal-binding</keyword>
<dbReference type="InterPro" id="IPR004843">
    <property type="entry name" value="Calcineurin-like_PHP"/>
</dbReference>
<evidence type="ECO:0000313" key="7">
    <source>
        <dbReference type="EMBL" id="SED96325.1"/>
    </source>
</evidence>
<dbReference type="InterPro" id="IPR050884">
    <property type="entry name" value="CNP_phosphodiesterase-III"/>
</dbReference>
<feature type="compositionally biased region" description="Basic and acidic residues" evidence="5">
    <location>
        <begin position="333"/>
        <end position="342"/>
    </location>
</feature>
<feature type="domain" description="Calcineurin-like phosphoesterase" evidence="6">
    <location>
        <begin position="4"/>
        <end position="213"/>
    </location>
</feature>
<accession>A0A1H5EYX2</accession>
<comment type="similarity">
    <text evidence="4">Belongs to the cyclic nucleotide phosphodiesterase class-III family.</text>
</comment>
<proteinExistence type="inferred from homology"/>
<dbReference type="PANTHER" id="PTHR42988:SF2">
    <property type="entry name" value="CYCLIC NUCLEOTIDE PHOSPHODIESTERASE CBUA0032-RELATED"/>
    <property type="match status" value="1"/>
</dbReference>
<dbReference type="RefSeq" id="WP_074710063.1">
    <property type="nucleotide sequence ID" value="NZ_FNTV01000001.1"/>
</dbReference>
<dbReference type="SUPFAM" id="SSF56300">
    <property type="entry name" value="Metallo-dependent phosphatases"/>
    <property type="match status" value="1"/>
</dbReference>
<dbReference type="AlphaFoldDB" id="A0A1H5EYX2"/>
<feature type="compositionally biased region" description="Low complexity" evidence="5">
    <location>
        <begin position="312"/>
        <end position="326"/>
    </location>
</feature>
<organism evidence="7 8">
    <name type="scientific">Arthrobacter alpinus</name>
    <dbReference type="NCBI Taxonomy" id="656366"/>
    <lineage>
        <taxon>Bacteria</taxon>
        <taxon>Bacillati</taxon>
        <taxon>Actinomycetota</taxon>
        <taxon>Actinomycetes</taxon>
        <taxon>Micrococcales</taxon>
        <taxon>Micrococcaceae</taxon>
        <taxon>Arthrobacter</taxon>
    </lineage>
</organism>
<evidence type="ECO:0000256" key="2">
    <source>
        <dbReference type="ARBA" id="ARBA00022801"/>
    </source>
</evidence>
<dbReference type="GO" id="GO:0046872">
    <property type="term" value="F:metal ion binding"/>
    <property type="evidence" value="ECO:0007669"/>
    <property type="project" value="UniProtKB-KW"/>
</dbReference>
<evidence type="ECO:0000256" key="3">
    <source>
        <dbReference type="ARBA" id="ARBA00023004"/>
    </source>
</evidence>
<dbReference type="PANTHER" id="PTHR42988">
    <property type="entry name" value="PHOSPHOHYDROLASE"/>
    <property type="match status" value="1"/>
</dbReference>
<reference evidence="7 8" key="1">
    <citation type="submission" date="2016-10" db="EMBL/GenBank/DDBJ databases">
        <authorList>
            <person name="de Groot N.N."/>
        </authorList>
    </citation>
    <scope>NUCLEOTIDE SEQUENCE [LARGE SCALE GENOMIC DNA]</scope>
    <source>
        <strain evidence="7 8">DSM 22274</strain>
    </source>
</reference>
<dbReference type="Pfam" id="PF00149">
    <property type="entry name" value="Metallophos"/>
    <property type="match status" value="1"/>
</dbReference>
<dbReference type="Gene3D" id="3.60.21.10">
    <property type="match status" value="1"/>
</dbReference>
<feature type="region of interest" description="Disordered" evidence="5">
    <location>
        <begin position="312"/>
        <end position="342"/>
    </location>
</feature>
<evidence type="ECO:0000256" key="5">
    <source>
        <dbReference type="SAM" id="MobiDB-lite"/>
    </source>
</evidence>
<dbReference type="EMBL" id="FNTV01000001">
    <property type="protein sequence ID" value="SED96325.1"/>
    <property type="molecule type" value="Genomic_DNA"/>
</dbReference>
<dbReference type="InterPro" id="IPR029052">
    <property type="entry name" value="Metallo-depent_PP-like"/>
</dbReference>
<keyword evidence="2" id="KW-0378">Hydrolase</keyword>
<dbReference type="Proteomes" id="UP000182725">
    <property type="component" value="Unassembled WGS sequence"/>
</dbReference>
<evidence type="ECO:0000259" key="6">
    <source>
        <dbReference type="Pfam" id="PF00149"/>
    </source>
</evidence>
<name>A0A1H5EYX2_9MICC</name>
<keyword evidence="3" id="KW-0408">Iron</keyword>
<protein>
    <submittedName>
        <fullName evidence="7">3',5'-cyclic AMP phosphodiesterase CpdA</fullName>
    </submittedName>
</protein>